<accession>A0A4R6YEV4</accession>
<dbReference type="AlphaFoldDB" id="A0A4R6YEV4"/>
<dbReference type="OrthoDB" id="8421149at2"/>
<keyword evidence="2" id="KW-1185">Reference proteome</keyword>
<evidence type="ECO:0000313" key="1">
    <source>
        <dbReference type="EMBL" id="TDR34674.1"/>
    </source>
</evidence>
<dbReference type="Pfam" id="PF20036">
    <property type="entry name" value="Gp13-like"/>
    <property type="match status" value="1"/>
</dbReference>
<name>A0A4R6YEV4_9HYPH</name>
<reference evidence="1 2" key="1">
    <citation type="submission" date="2019-03" db="EMBL/GenBank/DDBJ databases">
        <title>Genomic Encyclopedia of Type Strains, Phase IV (KMG-IV): sequencing the most valuable type-strain genomes for metagenomic binning, comparative biology and taxonomic classification.</title>
        <authorList>
            <person name="Goeker M."/>
        </authorList>
    </citation>
    <scope>NUCLEOTIDE SEQUENCE [LARGE SCALE GENOMIC DNA]</scope>
    <source>
        <strain evidence="1 2">DSM 11603</strain>
    </source>
</reference>
<dbReference type="RefSeq" id="WP_133675352.1">
    <property type="nucleotide sequence ID" value="NZ_SNZF01000013.1"/>
</dbReference>
<dbReference type="EMBL" id="SNZF01000013">
    <property type="protein sequence ID" value="TDR34674.1"/>
    <property type="molecule type" value="Genomic_DNA"/>
</dbReference>
<dbReference type="InterPro" id="IPR045404">
    <property type="entry name" value="Gp13-like"/>
</dbReference>
<proteinExistence type="predicted"/>
<protein>
    <recommendedName>
        <fullName evidence="3">Major capsid protein</fullName>
    </recommendedName>
</protein>
<organism evidence="1 2">
    <name type="scientific">Aquamicrobium defluvii</name>
    <dbReference type="NCBI Taxonomy" id="69279"/>
    <lineage>
        <taxon>Bacteria</taxon>
        <taxon>Pseudomonadati</taxon>
        <taxon>Pseudomonadota</taxon>
        <taxon>Alphaproteobacteria</taxon>
        <taxon>Hyphomicrobiales</taxon>
        <taxon>Phyllobacteriaceae</taxon>
        <taxon>Aquamicrobium</taxon>
    </lineage>
</organism>
<evidence type="ECO:0000313" key="2">
    <source>
        <dbReference type="Proteomes" id="UP000294958"/>
    </source>
</evidence>
<dbReference type="Proteomes" id="UP000294958">
    <property type="component" value="Unassembled WGS sequence"/>
</dbReference>
<gene>
    <name evidence="1" type="ORF">DES43_113105</name>
</gene>
<comment type="caution">
    <text evidence="1">The sequence shown here is derived from an EMBL/GenBank/DDBJ whole genome shotgun (WGS) entry which is preliminary data.</text>
</comment>
<sequence>MSLSQMQVFNKYFMPATIETLAQMVDKFNGASGGAIRLTTEGFEGDFLQESFYAAIHSARRRVDRYASNAAASPTDLTQLKHSSVKVAGGFGPVRYEPSQMTWLNKPTAEGVEVASRNFAEALLQDQLNTAIAALVAAISNQGAATTVDVSTGSGAKRVDYLAVNESHAKFGDHSSLIVAQVMDGVAYHNFIGQNLANSNTLFQAGNVRVVDILGRVSVVTDAPALYSAATTSPVVAAKRRVLSLVAGAATVTDSRDIISNIETSNGKERIETTLQLDYSFGLGLKGFTWDEANGGKSPSDAELATGSNWDLVASSVKHTAGTLAVGLA</sequence>
<evidence type="ECO:0008006" key="3">
    <source>
        <dbReference type="Google" id="ProtNLM"/>
    </source>
</evidence>